<name>A0A7S2A4J3_TRICV</name>
<dbReference type="PANTHER" id="PTHR13271:SF151">
    <property type="entry name" value="SET DOMAIN-CONTAINING PROTEIN 4"/>
    <property type="match status" value="1"/>
</dbReference>
<dbReference type="PROSITE" id="PS50280">
    <property type="entry name" value="SET"/>
    <property type="match status" value="1"/>
</dbReference>
<dbReference type="EMBL" id="HBGO01033163">
    <property type="protein sequence ID" value="CAD9357829.1"/>
    <property type="molecule type" value="Transcribed_RNA"/>
</dbReference>
<dbReference type="CDD" id="cd10527">
    <property type="entry name" value="SET_LSMT"/>
    <property type="match status" value="1"/>
</dbReference>
<sequence>MTPPASSSFSFSVAATTTTMTMTMMLVSSSALSLLFLPPSAVVDAFLPPVPSSAAREASALSPVPSSVGPLFARVTSSSSSDKRKKKRSNKRNSETGRGSSGGFGTKVSPPPTHDPDESPEIARLIDFLSSNGSSGLRGDDDAGGVGGGGGVGGVGAGVEVGTSKITGRRGVYALRDYKKGEILFRIPSDLVLALSDPSKGGEDVPTPAHAGLNFIRMYRDNPQASVLWAPYLDTLPTRERHFDPTPDFYDEGEVRAMELPRAVEGALERRDQVNELAEREGVSPDDLRFATYLISSRCFQISMDETGQGAKGDEDAAGKGAVKSTKKSIRVLCPYLDLVNHSSDNPNCELHLIDPEKDDAYFAIRSTRNMKANKEILISYGGGTGSSADLLLNYGFVPEENKFDKLMMRKAGKKGGEGLIESLEEWSTTLEEDERALEEGVEGNMGNVLRLRAKLKRAYP</sequence>
<evidence type="ECO:0000313" key="3">
    <source>
        <dbReference type="EMBL" id="CAD9357829.1"/>
    </source>
</evidence>
<evidence type="ECO:0000259" key="2">
    <source>
        <dbReference type="PROSITE" id="PS50280"/>
    </source>
</evidence>
<dbReference type="AlphaFoldDB" id="A0A7S2A4J3"/>
<dbReference type="InterPro" id="IPR046341">
    <property type="entry name" value="SET_dom_sf"/>
</dbReference>
<accession>A0A7S2A4J3</accession>
<evidence type="ECO:0000256" key="1">
    <source>
        <dbReference type="SAM" id="MobiDB-lite"/>
    </source>
</evidence>
<gene>
    <name evidence="3" type="ORF">OSIN01602_LOCUS19131</name>
</gene>
<feature type="region of interest" description="Disordered" evidence="1">
    <location>
        <begin position="60"/>
        <end position="119"/>
    </location>
</feature>
<dbReference type="Gene3D" id="3.90.1410.10">
    <property type="entry name" value="set domain protein methyltransferase, domain 1"/>
    <property type="match status" value="1"/>
</dbReference>
<dbReference type="GO" id="GO:0016279">
    <property type="term" value="F:protein-lysine N-methyltransferase activity"/>
    <property type="evidence" value="ECO:0007669"/>
    <property type="project" value="TreeGrafter"/>
</dbReference>
<organism evidence="3">
    <name type="scientific">Trieres chinensis</name>
    <name type="common">Marine centric diatom</name>
    <name type="synonym">Odontella sinensis</name>
    <dbReference type="NCBI Taxonomy" id="1514140"/>
    <lineage>
        <taxon>Eukaryota</taxon>
        <taxon>Sar</taxon>
        <taxon>Stramenopiles</taxon>
        <taxon>Ochrophyta</taxon>
        <taxon>Bacillariophyta</taxon>
        <taxon>Mediophyceae</taxon>
        <taxon>Biddulphiophycidae</taxon>
        <taxon>Eupodiscales</taxon>
        <taxon>Parodontellaceae</taxon>
        <taxon>Trieres</taxon>
    </lineage>
</organism>
<dbReference type="SMART" id="SM00317">
    <property type="entry name" value="SET"/>
    <property type="match status" value="1"/>
</dbReference>
<dbReference type="InterPro" id="IPR050600">
    <property type="entry name" value="SETD3_SETD6_MTase"/>
</dbReference>
<reference evidence="3" key="1">
    <citation type="submission" date="2021-01" db="EMBL/GenBank/DDBJ databases">
        <authorList>
            <person name="Corre E."/>
            <person name="Pelletier E."/>
            <person name="Niang G."/>
            <person name="Scheremetjew M."/>
            <person name="Finn R."/>
            <person name="Kale V."/>
            <person name="Holt S."/>
            <person name="Cochrane G."/>
            <person name="Meng A."/>
            <person name="Brown T."/>
            <person name="Cohen L."/>
        </authorList>
    </citation>
    <scope>NUCLEOTIDE SEQUENCE</scope>
    <source>
        <strain evidence="3">Grunow 1884</strain>
    </source>
</reference>
<protein>
    <recommendedName>
        <fullName evidence="2">SET domain-containing protein</fullName>
    </recommendedName>
</protein>
<dbReference type="PANTHER" id="PTHR13271">
    <property type="entry name" value="UNCHARACTERIZED PUTATIVE METHYLTRANSFERASE"/>
    <property type="match status" value="1"/>
</dbReference>
<proteinExistence type="predicted"/>
<dbReference type="SUPFAM" id="SSF82199">
    <property type="entry name" value="SET domain"/>
    <property type="match status" value="1"/>
</dbReference>
<dbReference type="Pfam" id="PF00856">
    <property type="entry name" value="SET"/>
    <property type="match status" value="1"/>
</dbReference>
<feature type="domain" description="SET" evidence="2">
    <location>
        <begin position="157"/>
        <end position="382"/>
    </location>
</feature>
<dbReference type="InterPro" id="IPR001214">
    <property type="entry name" value="SET_dom"/>
</dbReference>